<dbReference type="EMBL" id="MU863965">
    <property type="protein sequence ID" value="KAK4197347.1"/>
    <property type="molecule type" value="Genomic_DNA"/>
</dbReference>
<organism evidence="2 3">
    <name type="scientific">Triangularia verruculosa</name>
    <dbReference type="NCBI Taxonomy" id="2587418"/>
    <lineage>
        <taxon>Eukaryota</taxon>
        <taxon>Fungi</taxon>
        <taxon>Dikarya</taxon>
        <taxon>Ascomycota</taxon>
        <taxon>Pezizomycotina</taxon>
        <taxon>Sordariomycetes</taxon>
        <taxon>Sordariomycetidae</taxon>
        <taxon>Sordariales</taxon>
        <taxon>Podosporaceae</taxon>
        <taxon>Triangularia</taxon>
    </lineage>
</organism>
<feature type="region of interest" description="Disordered" evidence="1">
    <location>
        <begin position="104"/>
        <end position="124"/>
    </location>
</feature>
<gene>
    <name evidence="2" type="ORF">QBC40DRAFT_285727</name>
</gene>
<comment type="caution">
    <text evidence="2">The sequence shown here is derived from an EMBL/GenBank/DDBJ whole genome shotgun (WGS) entry which is preliminary data.</text>
</comment>
<evidence type="ECO:0000313" key="2">
    <source>
        <dbReference type="EMBL" id="KAK4197347.1"/>
    </source>
</evidence>
<sequence>MMSQVEIQGSRVDISRFFTIDNQSLARTAYICQAVTRQIDTLRNHAQHGPFFEDVLTLIETKLLRIAPEERARTGELVDKFHGFYKKSLVHDGRYCAPISINPSQSSTTDSLPRAVASGGKQRQNKEQSWVRRLWEFLRGRRSDLGW</sequence>
<reference evidence="2" key="2">
    <citation type="submission" date="2023-05" db="EMBL/GenBank/DDBJ databases">
        <authorList>
            <consortium name="Lawrence Berkeley National Laboratory"/>
            <person name="Steindorff A."/>
            <person name="Hensen N."/>
            <person name="Bonometti L."/>
            <person name="Westerberg I."/>
            <person name="Brannstrom I.O."/>
            <person name="Guillou S."/>
            <person name="Cros-Aarteil S."/>
            <person name="Calhoun S."/>
            <person name="Haridas S."/>
            <person name="Kuo A."/>
            <person name="Mondo S."/>
            <person name="Pangilinan J."/>
            <person name="Riley R."/>
            <person name="Labutti K."/>
            <person name="Andreopoulos B."/>
            <person name="Lipzen A."/>
            <person name="Chen C."/>
            <person name="Yanf M."/>
            <person name="Daum C."/>
            <person name="Ng V."/>
            <person name="Clum A."/>
            <person name="Ohm R."/>
            <person name="Martin F."/>
            <person name="Silar P."/>
            <person name="Natvig D."/>
            <person name="Lalanne C."/>
            <person name="Gautier V."/>
            <person name="Ament-Velasquez S.L."/>
            <person name="Kruys A."/>
            <person name="Hutchinson M.I."/>
            <person name="Powell A.J."/>
            <person name="Barry K."/>
            <person name="Miller A.N."/>
            <person name="Grigoriev I.V."/>
            <person name="Debuchy R."/>
            <person name="Gladieux P."/>
            <person name="Thoren M.H."/>
            <person name="Johannesson H."/>
        </authorList>
    </citation>
    <scope>NUCLEOTIDE SEQUENCE</scope>
    <source>
        <strain evidence="2">CBS 315.58</strain>
    </source>
</reference>
<dbReference type="AlphaFoldDB" id="A0AAN7ASV7"/>
<reference evidence="2" key="1">
    <citation type="journal article" date="2023" name="Mol. Phylogenet. Evol.">
        <title>Genome-scale phylogeny and comparative genomics of the fungal order Sordariales.</title>
        <authorList>
            <person name="Hensen N."/>
            <person name="Bonometti L."/>
            <person name="Westerberg I."/>
            <person name="Brannstrom I.O."/>
            <person name="Guillou S."/>
            <person name="Cros-Aarteil S."/>
            <person name="Calhoun S."/>
            <person name="Haridas S."/>
            <person name="Kuo A."/>
            <person name="Mondo S."/>
            <person name="Pangilinan J."/>
            <person name="Riley R."/>
            <person name="LaButti K."/>
            <person name="Andreopoulos B."/>
            <person name="Lipzen A."/>
            <person name="Chen C."/>
            <person name="Yan M."/>
            <person name="Daum C."/>
            <person name="Ng V."/>
            <person name="Clum A."/>
            <person name="Steindorff A."/>
            <person name="Ohm R.A."/>
            <person name="Martin F."/>
            <person name="Silar P."/>
            <person name="Natvig D.O."/>
            <person name="Lalanne C."/>
            <person name="Gautier V."/>
            <person name="Ament-Velasquez S.L."/>
            <person name="Kruys A."/>
            <person name="Hutchinson M.I."/>
            <person name="Powell A.J."/>
            <person name="Barry K."/>
            <person name="Miller A.N."/>
            <person name="Grigoriev I.V."/>
            <person name="Debuchy R."/>
            <person name="Gladieux P."/>
            <person name="Hiltunen Thoren M."/>
            <person name="Johannesson H."/>
        </authorList>
    </citation>
    <scope>NUCLEOTIDE SEQUENCE</scope>
    <source>
        <strain evidence="2">CBS 315.58</strain>
    </source>
</reference>
<evidence type="ECO:0000256" key="1">
    <source>
        <dbReference type="SAM" id="MobiDB-lite"/>
    </source>
</evidence>
<dbReference type="Proteomes" id="UP001303160">
    <property type="component" value="Unassembled WGS sequence"/>
</dbReference>
<keyword evidence="3" id="KW-1185">Reference proteome</keyword>
<accession>A0AAN7ASV7</accession>
<evidence type="ECO:0000313" key="3">
    <source>
        <dbReference type="Proteomes" id="UP001303160"/>
    </source>
</evidence>
<protein>
    <submittedName>
        <fullName evidence="2">Uncharacterized protein</fullName>
    </submittedName>
</protein>
<name>A0AAN7ASV7_9PEZI</name>
<proteinExistence type="predicted"/>